<dbReference type="InterPro" id="IPR041401">
    <property type="entry name" value="TseB-like_dom"/>
</dbReference>
<evidence type="ECO:0000313" key="3">
    <source>
        <dbReference type="EMBL" id="MEO1770145.1"/>
    </source>
</evidence>
<dbReference type="Gene3D" id="3.10.450.40">
    <property type="match status" value="2"/>
</dbReference>
<keyword evidence="1" id="KW-0472">Membrane</keyword>
<feature type="domain" description="Cell wall elongation regulator TseB-like" evidence="2">
    <location>
        <begin position="43"/>
        <end position="87"/>
    </location>
</feature>
<name>A0ABV0ENF4_9ENTE</name>
<dbReference type="Proteomes" id="UP000664357">
    <property type="component" value="Unassembled WGS sequence"/>
</dbReference>
<dbReference type="EMBL" id="JAFREL020000001">
    <property type="protein sequence ID" value="MEO1770145.1"/>
    <property type="molecule type" value="Genomic_DNA"/>
</dbReference>
<evidence type="ECO:0000313" key="4">
    <source>
        <dbReference type="Proteomes" id="UP000664357"/>
    </source>
</evidence>
<accession>A0ABV0ENF4</accession>
<gene>
    <name evidence="3" type="ORF">JZO67_002096</name>
</gene>
<evidence type="ECO:0000256" key="1">
    <source>
        <dbReference type="SAM" id="Phobius"/>
    </source>
</evidence>
<keyword evidence="1" id="KW-1133">Transmembrane helix</keyword>
<keyword evidence="1" id="KW-0812">Transmembrane</keyword>
<dbReference type="RefSeq" id="WP_207705113.1">
    <property type="nucleotide sequence ID" value="NZ_JAFREL020000001.1"/>
</dbReference>
<dbReference type="InterPro" id="IPR046350">
    <property type="entry name" value="Cystatin_sf"/>
</dbReference>
<organism evidence="3 4">
    <name type="scientific">Candidatus Enterococcus ferrettii</name>
    <dbReference type="NCBI Taxonomy" id="2815324"/>
    <lineage>
        <taxon>Bacteria</taxon>
        <taxon>Bacillati</taxon>
        <taxon>Bacillota</taxon>
        <taxon>Bacilli</taxon>
        <taxon>Lactobacillales</taxon>
        <taxon>Enterococcaceae</taxon>
        <taxon>Enterococcus</taxon>
    </lineage>
</organism>
<proteinExistence type="predicted"/>
<reference evidence="3 4" key="2">
    <citation type="submission" date="2024-02" db="EMBL/GenBank/DDBJ databases">
        <title>The Genome Sequence of Enterococcus sp. DIV0159.</title>
        <authorList>
            <person name="Earl A."/>
            <person name="Manson A."/>
            <person name="Gilmore M."/>
            <person name="Sanders J."/>
            <person name="Shea T."/>
            <person name="Howe W."/>
            <person name="Livny J."/>
            <person name="Cuomo C."/>
            <person name="Neafsey D."/>
            <person name="Birren B."/>
        </authorList>
    </citation>
    <scope>NUCLEOTIDE SEQUENCE [LARGE SCALE GENOMIC DNA]</scope>
    <source>
        <strain evidence="3 4">665A</strain>
    </source>
</reference>
<reference evidence="3 4" key="1">
    <citation type="submission" date="2021-03" db="EMBL/GenBank/DDBJ databases">
        <authorList>
            <person name="Gilmore M.S."/>
            <person name="Schwartzman J."/>
            <person name="Van Tyne D."/>
            <person name="Martin M."/>
            <person name="Earl A.M."/>
            <person name="Manson A.L."/>
            <person name="Straub T."/>
            <person name="Salamzade R."/>
            <person name="Saavedra J."/>
            <person name="Lebreton F."/>
            <person name="Prichula J."/>
            <person name="Schaufler K."/>
            <person name="Gaca A."/>
            <person name="Sgardioli B."/>
            <person name="Wagenaar J."/>
            <person name="Strong T."/>
        </authorList>
    </citation>
    <scope>NUCLEOTIDE SEQUENCE [LARGE SCALE GENOMIC DNA]</scope>
    <source>
        <strain evidence="3 4">665A</strain>
    </source>
</reference>
<sequence length="162" mass="18324">MDTWRSKVNKWIIGLVAILLIIIVSGTILFIRSNRPMQQAKKEAVDLAKQHANLETVENFYWFNRDQTYFTVTGEDQSGKEIVVIIPKSGQNIQVIDAADGLTEDAVTKQMQAAHPEIMIEKASLGKFKDQPVWEITGKDQEGAISYYLFSFEDGEEIQNVS</sequence>
<evidence type="ECO:0000259" key="2">
    <source>
        <dbReference type="Pfam" id="PF17881"/>
    </source>
</evidence>
<keyword evidence="4" id="KW-1185">Reference proteome</keyword>
<comment type="caution">
    <text evidence="3">The sequence shown here is derived from an EMBL/GenBank/DDBJ whole genome shotgun (WGS) entry which is preliminary data.</text>
</comment>
<dbReference type="SUPFAM" id="SSF54403">
    <property type="entry name" value="Cystatin/monellin"/>
    <property type="match status" value="2"/>
</dbReference>
<feature type="transmembrane region" description="Helical" evidence="1">
    <location>
        <begin position="12"/>
        <end position="31"/>
    </location>
</feature>
<protein>
    <recommendedName>
        <fullName evidence="2">Cell wall elongation regulator TseB-like domain-containing protein</fullName>
    </recommendedName>
</protein>
<dbReference type="Pfam" id="PF17881">
    <property type="entry name" value="TseB"/>
    <property type="match status" value="1"/>
</dbReference>